<sequence length="138" mass="15126">TSLPDINNVLSWNENLKLLGINGGPPPPRGPSHINVVSLCSENRVMSSVKSESMCTKTNNHQCHILYLLLSLKTQLFGVLDAELFVAGSRLLARKMLLVMGCFHSQQAGGLCGTMGRSQVQICMDTVIFKRTEKNVII</sequence>
<gene>
    <name evidence="1" type="ORF">XENOCAPTIV_026182</name>
</gene>
<comment type="caution">
    <text evidence="1">The sequence shown here is derived from an EMBL/GenBank/DDBJ whole genome shotgun (WGS) entry which is preliminary data.</text>
</comment>
<evidence type="ECO:0000313" key="1">
    <source>
        <dbReference type="EMBL" id="MEQ2212150.1"/>
    </source>
</evidence>
<proteinExistence type="predicted"/>
<evidence type="ECO:0000313" key="2">
    <source>
        <dbReference type="Proteomes" id="UP001434883"/>
    </source>
</evidence>
<reference evidence="1 2" key="1">
    <citation type="submission" date="2021-06" db="EMBL/GenBank/DDBJ databases">
        <authorList>
            <person name="Palmer J.M."/>
        </authorList>
    </citation>
    <scope>NUCLEOTIDE SEQUENCE [LARGE SCALE GENOMIC DNA]</scope>
    <source>
        <strain evidence="1 2">XC_2019</strain>
        <tissue evidence="1">Muscle</tissue>
    </source>
</reference>
<dbReference type="Proteomes" id="UP001434883">
    <property type="component" value="Unassembled WGS sequence"/>
</dbReference>
<name>A0ABV0RVS9_9TELE</name>
<feature type="non-terminal residue" evidence="1">
    <location>
        <position position="1"/>
    </location>
</feature>
<dbReference type="EMBL" id="JAHRIN010059461">
    <property type="protein sequence ID" value="MEQ2212150.1"/>
    <property type="molecule type" value="Genomic_DNA"/>
</dbReference>
<organism evidence="1 2">
    <name type="scientific">Xenoophorus captivus</name>
    <dbReference type="NCBI Taxonomy" id="1517983"/>
    <lineage>
        <taxon>Eukaryota</taxon>
        <taxon>Metazoa</taxon>
        <taxon>Chordata</taxon>
        <taxon>Craniata</taxon>
        <taxon>Vertebrata</taxon>
        <taxon>Euteleostomi</taxon>
        <taxon>Actinopterygii</taxon>
        <taxon>Neopterygii</taxon>
        <taxon>Teleostei</taxon>
        <taxon>Neoteleostei</taxon>
        <taxon>Acanthomorphata</taxon>
        <taxon>Ovalentaria</taxon>
        <taxon>Atherinomorphae</taxon>
        <taxon>Cyprinodontiformes</taxon>
        <taxon>Goodeidae</taxon>
        <taxon>Xenoophorus</taxon>
    </lineage>
</organism>
<keyword evidence="2" id="KW-1185">Reference proteome</keyword>
<protein>
    <submittedName>
        <fullName evidence="1">Uncharacterized protein</fullName>
    </submittedName>
</protein>
<accession>A0ABV0RVS9</accession>